<sequence length="141" mass="14557">MTSEPTAPHPVDALSPPVLAQAAVQALIALSLLVFGVGLVFQMGLTGLLFVGLGGVYGGVAALSQRGSWLALGVAGAANTALALFPWAVGRAQYRVWTGAQTGSGFDGLDITFALASGVLVLVWGLFLIREGRTVRRRPLL</sequence>
<proteinExistence type="predicted"/>
<accession>A0A931IWL8</accession>
<organism evidence="2 3">
    <name type="scientific">Inhella gelatinilytica</name>
    <dbReference type="NCBI Taxonomy" id="2795030"/>
    <lineage>
        <taxon>Bacteria</taxon>
        <taxon>Pseudomonadati</taxon>
        <taxon>Pseudomonadota</taxon>
        <taxon>Betaproteobacteria</taxon>
        <taxon>Burkholderiales</taxon>
        <taxon>Sphaerotilaceae</taxon>
        <taxon>Inhella</taxon>
    </lineage>
</organism>
<protein>
    <submittedName>
        <fullName evidence="2">Uncharacterized protein</fullName>
    </submittedName>
</protein>
<feature type="transmembrane region" description="Helical" evidence="1">
    <location>
        <begin position="69"/>
        <end position="89"/>
    </location>
</feature>
<dbReference type="EMBL" id="JAEDAL010000010">
    <property type="protein sequence ID" value="MBH9554167.1"/>
    <property type="molecule type" value="Genomic_DNA"/>
</dbReference>
<keyword evidence="1" id="KW-0812">Transmembrane</keyword>
<keyword evidence="1" id="KW-1133">Transmembrane helix</keyword>
<dbReference type="Proteomes" id="UP000620139">
    <property type="component" value="Unassembled WGS sequence"/>
</dbReference>
<dbReference type="AlphaFoldDB" id="A0A931IWL8"/>
<evidence type="ECO:0000256" key="1">
    <source>
        <dbReference type="SAM" id="Phobius"/>
    </source>
</evidence>
<gene>
    <name evidence="2" type="ORF">I7X43_15085</name>
</gene>
<reference evidence="2" key="1">
    <citation type="submission" date="2020-12" db="EMBL/GenBank/DDBJ databases">
        <title>The genome sequence of Inhella sp. 4Y17.</title>
        <authorList>
            <person name="Liu Y."/>
        </authorList>
    </citation>
    <scope>NUCLEOTIDE SEQUENCE</scope>
    <source>
        <strain evidence="2">4Y10</strain>
    </source>
</reference>
<evidence type="ECO:0000313" key="2">
    <source>
        <dbReference type="EMBL" id="MBH9554167.1"/>
    </source>
</evidence>
<comment type="caution">
    <text evidence="2">The sequence shown here is derived from an EMBL/GenBank/DDBJ whole genome shotgun (WGS) entry which is preliminary data.</text>
</comment>
<name>A0A931IWL8_9BURK</name>
<keyword evidence="3" id="KW-1185">Reference proteome</keyword>
<feature type="transmembrane region" description="Helical" evidence="1">
    <location>
        <begin position="24"/>
        <end position="57"/>
    </location>
</feature>
<keyword evidence="1" id="KW-0472">Membrane</keyword>
<feature type="transmembrane region" description="Helical" evidence="1">
    <location>
        <begin position="109"/>
        <end position="129"/>
    </location>
</feature>
<dbReference type="RefSeq" id="WP_198101783.1">
    <property type="nucleotide sequence ID" value="NZ_JAEDAL010000010.1"/>
</dbReference>
<evidence type="ECO:0000313" key="3">
    <source>
        <dbReference type="Proteomes" id="UP000620139"/>
    </source>
</evidence>